<dbReference type="GO" id="GO:0005737">
    <property type="term" value="C:cytoplasm"/>
    <property type="evidence" value="ECO:0007669"/>
    <property type="project" value="UniProtKB-SubCell"/>
</dbReference>
<evidence type="ECO:0000256" key="2">
    <source>
        <dbReference type="PIRNR" id="PIRNR006276"/>
    </source>
</evidence>
<dbReference type="HOGENOM" id="CLU_049301_16_0_9"/>
<dbReference type="AlphaFoldDB" id="R2SJT8"/>
<feature type="domain" description="UspA" evidence="3">
    <location>
        <begin position="3"/>
        <end position="139"/>
    </location>
</feature>
<accession>R2SJT8</accession>
<dbReference type="SUPFAM" id="SSF52402">
    <property type="entry name" value="Adenine nucleotide alpha hydrolases-like"/>
    <property type="match status" value="1"/>
</dbReference>
<dbReference type="PRINTS" id="PR01438">
    <property type="entry name" value="UNVRSLSTRESS"/>
</dbReference>
<reference evidence="4 5" key="1">
    <citation type="submission" date="2013-02" db="EMBL/GenBank/DDBJ databases">
        <title>The Genome Sequence of Enterococcus pallens BAA-351.</title>
        <authorList>
            <consortium name="The Broad Institute Genome Sequencing Platform"/>
            <consortium name="The Broad Institute Genome Sequencing Center for Infectious Disease"/>
            <person name="Earl A.M."/>
            <person name="Gilmore M.S."/>
            <person name="Lebreton F."/>
            <person name="Walker B."/>
            <person name="Young S.K."/>
            <person name="Zeng Q."/>
            <person name="Gargeya S."/>
            <person name="Fitzgerald M."/>
            <person name="Haas B."/>
            <person name="Abouelleil A."/>
            <person name="Alvarado L."/>
            <person name="Arachchi H.M."/>
            <person name="Berlin A.M."/>
            <person name="Chapman S.B."/>
            <person name="Dewar J."/>
            <person name="Goldberg J."/>
            <person name="Griggs A."/>
            <person name="Gujja S."/>
            <person name="Hansen M."/>
            <person name="Howarth C."/>
            <person name="Imamovic A."/>
            <person name="Larimer J."/>
            <person name="McCowan C."/>
            <person name="Murphy C."/>
            <person name="Neiman D."/>
            <person name="Pearson M."/>
            <person name="Priest M."/>
            <person name="Roberts A."/>
            <person name="Saif S."/>
            <person name="Shea T."/>
            <person name="Sisk P."/>
            <person name="Sykes S."/>
            <person name="Wortman J."/>
            <person name="Nusbaum C."/>
            <person name="Birren B."/>
        </authorList>
    </citation>
    <scope>NUCLEOTIDE SEQUENCE [LARGE SCALE GENOMIC DNA]</scope>
    <source>
        <strain evidence="4 5">ATCC BAA-351</strain>
    </source>
</reference>
<dbReference type="PATRIC" id="fig|1158607.3.peg.2809"/>
<name>R2SJT8_9ENTE</name>
<dbReference type="CDD" id="cd00293">
    <property type="entry name" value="USP-like"/>
    <property type="match status" value="1"/>
</dbReference>
<dbReference type="STRING" id="160454.RV10_GL003295"/>
<evidence type="ECO:0000313" key="4">
    <source>
        <dbReference type="EMBL" id="EOH93176.1"/>
    </source>
</evidence>
<dbReference type="InterPro" id="IPR006015">
    <property type="entry name" value="Universal_stress_UspA"/>
</dbReference>
<evidence type="ECO:0000313" key="5">
    <source>
        <dbReference type="Proteomes" id="UP000013782"/>
    </source>
</evidence>
<keyword evidence="2" id="KW-0963">Cytoplasm</keyword>
<protein>
    <recommendedName>
        <fullName evidence="2">Universal stress protein</fullName>
    </recommendedName>
</protein>
<evidence type="ECO:0000256" key="1">
    <source>
        <dbReference type="ARBA" id="ARBA00008791"/>
    </source>
</evidence>
<comment type="similarity">
    <text evidence="1 2">Belongs to the universal stress protein A family.</text>
</comment>
<evidence type="ECO:0000259" key="3">
    <source>
        <dbReference type="Pfam" id="PF00582"/>
    </source>
</evidence>
<dbReference type="RefSeq" id="WP_010757802.1">
    <property type="nucleotide sequence ID" value="NZ_KB946309.1"/>
</dbReference>
<dbReference type="InterPro" id="IPR006016">
    <property type="entry name" value="UspA"/>
</dbReference>
<gene>
    <name evidence="4" type="ORF">UAU_02819</name>
</gene>
<dbReference type="Pfam" id="PF00582">
    <property type="entry name" value="Usp"/>
    <property type="match status" value="1"/>
</dbReference>
<dbReference type="PANTHER" id="PTHR46268">
    <property type="entry name" value="STRESS RESPONSE PROTEIN NHAX"/>
    <property type="match status" value="1"/>
</dbReference>
<dbReference type="Proteomes" id="UP000013782">
    <property type="component" value="Unassembled WGS sequence"/>
</dbReference>
<comment type="caution">
    <text evidence="4">The sequence shown here is derived from an EMBL/GenBank/DDBJ whole genome shotgun (WGS) entry which is preliminary data.</text>
</comment>
<organism evidence="4 5">
    <name type="scientific">Enterococcus pallens ATCC BAA-351</name>
    <dbReference type="NCBI Taxonomy" id="1158607"/>
    <lineage>
        <taxon>Bacteria</taxon>
        <taxon>Bacillati</taxon>
        <taxon>Bacillota</taxon>
        <taxon>Bacilli</taxon>
        <taxon>Lactobacillales</taxon>
        <taxon>Enterococcaceae</taxon>
        <taxon>Enterococcus</taxon>
    </lineage>
</organism>
<sequence>MKEYRKILVPVDGSKLAGKAFEEACQVAKRNHGQLLLLTVIDLTSFRGTASASSMEITKELQKNAQQLIAELEQSTDVPLQTQISAGNPKQEIIKAAEDFDSDLIIMGATGLSKLGQWMLGSTTGYVVNHASCNVMVIK</sequence>
<dbReference type="InterPro" id="IPR014729">
    <property type="entry name" value="Rossmann-like_a/b/a_fold"/>
</dbReference>
<dbReference type="Gene3D" id="3.40.50.620">
    <property type="entry name" value="HUPs"/>
    <property type="match status" value="1"/>
</dbReference>
<dbReference type="EMBL" id="AJAQ01000018">
    <property type="protein sequence ID" value="EOH93176.1"/>
    <property type="molecule type" value="Genomic_DNA"/>
</dbReference>
<dbReference type="PIRSF" id="PIRSF006276">
    <property type="entry name" value="UspA"/>
    <property type="match status" value="1"/>
</dbReference>
<comment type="subcellular location">
    <subcellularLocation>
        <location evidence="2">Cytoplasm</location>
    </subcellularLocation>
</comment>
<dbReference type="eggNOG" id="COG0589">
    <property type="taxonomic scope" value="Bacteria"/>
</dbReference>
<keyword evidence="5" id="KW-1185">Reference proteome</keyword>
<proteinExistence type="inferred from homology"/>
<dbReference type="PANTHER" id="PTHR46268:SF6">
    <property type="entry name" value="UNIVERSAL STRESS PROTEIN UP12"/>
    <property type="match status" value="1"/>
</dbReference>